<dbReference type="Pfam" id="PF05930">
    <property type="entry name" value="Phage_AlpA"/>
    <property type="match status" value="1"/>
</dbReference>
<dbReference type="InterPro" id="IPR010260">
    <property type="entry name" value="AlpA"/>
</dbReference>
<dbReference type="EMBL" id="CP059319">
    <property type="protein sequence ID" value="QTH21964.1"/>
    <property type="molecule type" value="Genomic_DNA"/>
</dbReference>
<accession>A0A975D3H1</accession>
<sequence length="61" mass="7050">MTDPRTDNILRRPEVLQRTGLSRSTLQRKIANGTFPAQFKLSERCSGWYESAVNEWVANPR</sequence>
<proteinExistence type="predicted"/>
<protein>
    <submittedName>
        <fullName evidence="1">AlpA family phage regulatory protein</fullName>
    </submittedName>
</protein>
<dbReference type="PANTHER" id="PTHR36154:SF1">
    <property type="entry name" value="DNA-BINDING TRANSCRIPTIONAL ACTIVATOR ALPA"/>
    <property type="match status" value="1"/>
</dbReference>
<dbReference type="Proteomes" id="UP000664914">
    <property type="component" value="Chromosome"/>
</dbReference>
<dbReference type="AlphaFoldDB" id="A0A975D3H1"/>
<reference evidence="1" key="2">
    <citation type="submission" date="2021-04" db="EMBL/GenBank/DDBJ databases">
        <title>Isolation and genomic analysis of the ibuprofen-degrading bacterium Sphingomonas strain MPO218.</title>
        <authorList>
            <person name="Aulestia M."/>
            <person name="Flores A."/>
            <person name="Mangas E.L."/>
            <person name="Perez-Pulido A.J."/>
            <person name="Santero E."/>
            <person name="Camacho E.M."/>
        </authorList>
    </citation>
    <scope>NUCLEOTIDE SEQUENCE</scope>
    <source>
        <strain evidence="1">MPO218</strain>
    </source>
</reference>
<name>A0A975D3H1_9SPHN</name>
<reference evidence="1" key="1">
    <citation type="submission" date="2020-07" db="EMBL/GenBank/DDBJ databases">
        <authorList>
            <person name="Camacho E."/>
        </authorList>
    </citation>
    <scope>NUCLEOTIDE SEQUENCE</scope>
    <source>
        <strain evidence="1">MPO218</strain>
    </source>
</reference>
<evidence type="ECO:0000313" key="2">
    <source>
        <dbReference type="Proteomes" id="UP000664914"/>
    </source>
</evidence>
<dbReference type="Gene3D" id="1.10.238.160">
    <property type="match status" value="1"/>
</dbReference>
<gene>
    <name evidence="1" type="ORF">HRJ34_00020</name>
</gene>
<dbReference type="InterPro" id="IPR052931">
    <property type="entry name" value="Prophage_regulatory_activator"/>
</dbReference>
<evidence type="ECO:0000313" key="1">
    <source>
        <dbReference type="EMBL" id="QTH21964.1"/>
    </source>
</evidence>
<dbReference type="RefSeq" id="WP_208632987.1">
    <property type="nucleotide sequence ID" value="NZ_CP059319.1"/>
</dbReference>
<organism evidence="1 2">
    <name type="scientific">Rhizorhabdus wittichii</name>
    <dbReference type="NCBI Taxonomy" id="160791"/>
    <lineage>
        <taxon>Bacteria</taxon>
        <taxon>Pseudomonadati</taxon>
        <taxon>Pseudomonadota</taxon>
        <taxon>Alphaproteobacteria</taxon>
        <taxon>Sphingomonadales</taxon>
        <taxon>Sphingomonadaceae</taxon>
        <taxon>Rhizorhabdus</taxon>
    </lineage>
</organism>
<dbReference type="PANTHER" id="PTHR36154">
    <property type="entry name" value="DNA-BINDING TRANSCRIPTIONAL ACTIVATOR ALPA"/>
    <property type="match status" value="1"/>
</dbReference>